<dbReference type="SUPFAM" id="SSF81648">
    <property type="entry name" value="a domain/subunit of cytochrome bc1 complex (Ubiquinol-cytochrome c reductase)"/>
    <property type="match status" value="1"/>
</dbReference>
<geneLocation type="mitochondrion" evidence="23"/>
<dbReference type="InterPro" id="IPR016174">
    <property type="entry name" value="Di-haem_cyt_TM"/>
</dbReference>
<evidence type="ECO:0000256" key="14">
    <source>
        <dbReference type="ARBA" id="ARBA00023075"/>
    </source>
</evidence>
<dbReference type="EMBL" id="AY257134">
    <property type="protein sequence ID" value="AAP78868.1"/>
    <property type="molecule type" value="Genomic_DNA"/>
</dbReference>
<accession>Q7Y861</accession>
<dbReference type="InterPro" id="IPR048259">
    <property type="entry name" value="Cytochrome_b_N_euk/bac"/>
</dbReference>
<dbReference type="Gene3D" id="1.20.810.10">
    <property type="entry name" value="Cytochrome Bc1 Complex, Chain C"/>
    <property type="match status" value="1"/>
</dbReference>
<evidence type="ECO:0000256" key="6">
    <source>
        <dbReference type="ARBA" id="ARBA00022617"/>
    </source>
</evidence>
<keyword evidence="14" id="KW-0830">Ubiquinone</keyword>
<keyword evidence="7 20" id="KW-0679">Respiratory chain</keyword>
<dbReference type="Pfam" id="PF00033">
    <property type="entry name" value="Cytochrome_B"/>
    <property type="match status" value="1"/>
</dbReference>
<evidence type="ECO:0000256" key="18">
    <source>
        <dbReference type="PIRSR" id="PIRSR038885-1"/>
    </source>
</evidence>
<dbReference type="Pfam" id="PF00032">
    <property type="entry name" value="Cytochrom_B_C"/>
    <property type="match status" value="1"/>
</dbReference>
<feature type="transmembrane region" description="Helical" evidence="20">
    <location>
        <begin position="319"/>
        <end position="340"/>
    </location>
</feature>
<dbReference type="PANTHER" id="PTHR19271:SF16">
    <property type="entry name" value="CYTOCHROME B"/>
    <property type="match status" value="1"/>
</dbReference>
<evidence type="ECO:0000259" key="22">
    <source>
        <dbReference type="PROSITE" id="PS51003"/>
    </source>
</evidence>
<evidence type="ECO:0000256" key="7">
    <source>
        <dbReference type="ARBA" id="ARBA00022660"/>
    </source>
</evidence>
<feature type="transmembrane region" description="Helical" evidence="20">
    <location>
        <begin position="145"/>
        <end position="166"/>
    </location>
</feature>
<dbReference type="EMBL" id="AY257133">
    <property type="protein sequence ID" value="AAP78867.1"/>
    <property type="molecule type" value="Genomic_DNA"/>
</dbReference>
<evidence type="ECO:0000256" key="10">
    <source>
        <dbReference type="ARBA" id="ARBA00022792"/>
    </source>
</evidence>
<dbReference type="CDD" id="cd00290">
    <property type="entry name" value="cytochrome_b_C"/>
    <property type="match status" value="1"/>
</dbReference>
<feature type="transmembrane region" description="Helical" evidence="20">
    <location>
        <begin position="221"/>
        <end position="245"/>
    </location>
</feature>
<evidence type="ECO:0000256" key="17">
    <source>
        <dbReference type="ARBA" id="ARBA00061233"/>
    </source>
</evidence>
<keyword evidence="10" id="KW-0999">Mitochondrion inner membrane</keyword>
<keyword evidence="6 19" id="KW-0349">Heme</keyword>
<dbReference type="EMBL" id="AY257135">
    <property type="protein sequence ID" value="AAP78869.1"/>
    <property type="molecule type" value="Genomic_DNA"/>
</dbReference>
<feature type="binding site" description="axial binding residue" evidence="19">
    <location>
        <position position="196"/>
    </location>
    <ligand>
        <name>heme b</name>
        <dbReference type="ChEBI" id="CHEBI:60344"/>
        <label>b566</label>
    </ligand>
    <ligandPart>
        <name>Fe</name>
        <dbReference type="ChEBI" id="CHEBI:18248"/>
    </ligandPart>
</feature>
<comment type="cofactor">
    <cofactor evidence="19">
        <name>heme</name>
        <dbReference type="ChEBI" id="CHEBI:30413"/>
    </cofactor>
    <text evidence="19">Binds 2 heme groups non-covalently.</text>
</comment>
<feature type="binding site" description="axial binding residue" evidence="19">
    <location>
        <position position="97"/>
    </location>
    <ligand>
        <name>heme b</name>
        <dbReference type="ChEBI" id="CHEBI:60344"/>
        <label>b566</label>
    </ligand>
    <ligandPart>
        <name>Fe</name>
        <dbReference type="ChEBI" id="CHEBI:18248"/>
    </ligandPart>
</feature>
<keyword evidence="11 20" id="KW-0249">Electron transport</keyword>
<reference evidence="24" key="2">
    <citation type="journal article" date="2006" name="BMC Evol. Biol.">
        <title>Multi-locus phylogeny of dolphins in the subfamily Lissodelphininae: character synergy improves phylogenetic resolution.</title>
        <authorList>
            <person name="Harlin-Cognato A.D."/>
            <person name="Honeycutt R.L."/>
        </authorList>
    </citation>
    <scope>NUCLEOTIDE SEQUENCE</scope>
    <source>
        <strain evidence="24">Lobs.LOB5</strain>
        <strain evidence="25">Lobs.LOB7</strain>
    </source>
</reference>
<keyword evidence="13 19" id="KW-0408">Iron</keyword>
<dbReference type="GO" id="GO:0016491">
    <property type="term" value="F:oxidoreductase activity"/>
    <property type="evidence" value="ECO:0007669"/>
    <property type="project" value="UniProtKB-UniRule"/>
</dbReference>
<comment type="subunit">
    <text evidence="3">The cytochrome bc1 complex contains 11 subunits: 3 respiratory subunits (MT-CYB, CYC1 and UQCRFS1), 2 core proteins (UQCRC1 and UQCRC2) and 6 low-molecular weight proteins (UQCRH/QCR6, UQCRB/QCR7, UQCRQ/QCR8, UQCR10/QCR9, UQCR11/QCR10 and a cleavage product of UQCRFS1). This cytochrome bc1 complex then forms a dimer.</text>
</comment>
<evidence type="ECO:0000313" key="25">
    <source>
        <dbReference type="EMBL" id="ABK63414.1"/>
    </source>
</evidence>
<evidence type="ECO:0000256" key="13">
    <source>
        <dbReference type="ARBA" id="ARBA00023004"/>
    </source>
</evidence>
<comment type="cofactor">
    <cofactor evidence="20">
        <name>heme b</name>
        <dbReference type="ChEBI" id="CHEBI:60344"/>
    </cofactor>
    <text evidence="20">Binds 2 heme groups non-covalently.</text>
</comment>
<feature type="binding site" description="axial binding residue" evidence="19">
    <location>
        <position position="182"/>
    </location>
    <ligand>
        <name>heme b</name>
        <dbReference type="ChEBI" id="CHEBI:60344"/>
        <label>b562</label>
    </ligand>
    <ligandPart>
        <name>Fe</name>
        <dbReference type="ChEBI" id="CHEBI:18248"/>
    </ligandPart>
</feature>
<protein>
    <recommendedName>
        <fullName evidence="4 20">Cytochrome b</fullName>
    </recommendedName>
</protein>
<evidence type="ECO:0000256" key="1">
    <source>
        <dbReference type="ARBA" id="ARBA00002566"/>
    </source>
</evidence>
<comment type="subcellular location">
    <subcellularLocation>
        <location evidence="2">Mitochondrion inner membrane</location>
        <topology evidence="2">Multi-pass membrane protein</topology>
    </subcellularLocation>
</comment>
<dbReference type="InterPro" id="IPR005798">
    <property type="entry name" value="Cyt_b/b6_C"/>
</dbReference>
<feature type="binding site" description="axial binding residue" evidence="19">
    <location>
        <position position="83"/>
    </location>
    <ligand>
        <name>heme b</name>
        <dbReference type="ChEBI" id="CHEBI:60344"/>
        <label>b562</label>
    </ligand>
    <ligandPart>
        <name>Fe</name>
        <dbReference type="ChEBI" id="CHEBI:18248"/>
    </ligandPart>
</feature>
<dbReference type="PANTHER" id="PTHR19271">
    <property type="entry name" value="CYTOCHROME B"/>
    <property type="match status" value="1"/>
</dbReference>
<dbReference type="EMBL" id="AY257131">
    <property type="protein sequence ID" value="AAP78865.1"/>
    <property type="molecule type" value="Genomic_DNA"/>
</dbReference>
<evidence type="ECO:0000256" key="11">
    <source>
        <dbReference type="ARBA" id="ARBA00022982"/>
    </source>
</evidence>
<evidence type="ECO:0000256" key="9">
    <source>
        <dbReference type="ARBA" id="ARBA00022723"/>
    </source>
</evidence>
<dbReference type="GO" id="GO:0006122">
    <property type="term" value="P:mitochondrial electron transport, ubiquinol to cytochrome c"/>
    <property type="evidence" value="ECO:0007669"/>
    <property type="project" value="UniProtKB-ARBA"/>
</dbReference>
<proteinExistence type="inferred from homology"/>
<comment type="function">
    <text evidence="1 20">Component of the ubiquinol-cytochrome c reductase complex (complex III or cytochrome b-c1 complex) that is part of the mitochondrial respiratory chain. The b-c1 complex mediates electron transfer from ubiquinol to cytochrome c. Contributes to the generation of a proton gradient across the mitochondrial membrane that is then used for ATP synthesis.</text>
</comment>
<keyword evidence="9 19" id="KW-0479">Metal-binding</keyword>
<feature type="transmembrane region" description="Helical" evidence="20">
    <location>
        <begin position="178"/>
        <end position="200"/>
    </location>
</feature>
<evidence type="ECO:0000256" key="8">
    <source>
        <dbReference type="ARBA" id="ARBA00022692"/>
    </source>
</evidence>
<feature type="domain" description="Cytochrome b/b6 C-terminal region profile" evidence="22">
    <location>
        <begin position="210"/>
        <end position="379"/>
    </location>
</feature>
<evidence type="ECO:0000313" key="24">
    <source>
        <dbReference type="EMBL" id="ABK63412.1"/>
    </source>
</evidence>
<dbReference type="GO" id="GO:0005743">
    <property type="term" value="C:mitochondrial inner membrane"/>
    <property type="evidence" value="ECO:0007669"/>
    <property type="project" value="UniProtKB-SubCell"/>
</dbReference>
<keyword evidence="5 20" id="KW-0813">Transport</keyword>
<dbReference type="InterPro" id="IPR036150">
    <property type="entry name" value="Cyt_b/b6_C_sf"/>
</dbReference>
<dbReference type="EMBL" id="AY257146">
    <property type="protein sequence ID" value="AAP78880.1"/>
    <property type="molecule type" value="Genomic_DNA"/>
</dbReference>
<keyword evidence="12 20" id="KW-1133">Transmembrane helix</keyword>
<organism evidence="23">
    <name type="scientific">Sagmatias obscurus</name>
    <name type="common">Dusky dolphin</name>
    <name type="synonym">Lagenorhynchus obscurus</name>
    <dbReference type="NCBI Taxonomy" id="3371156"/>
    <lineage>
        <taxon>Eukaryota</taxon>
        <taxon>Metazoa</taxon>
        <taxon>Chordata</taxon>
        <taxon>Craniata</taxon>
        <taxon>Vertebrata</taxon>
        <taxon>Euteleostomi</taxon>
        <taxon>Mammalia</taxon>
        <taxon>Eutheria</taxon>
        <taxon>Laurasiatheria</taxon>
        <taxon>Artiodactyla</taxon>
        <taxon>Whippomorpha</taxon>
        <taxon>Cetacea</taxon>
        <taxon>Odontoceti</taxon>
        <taxon>Delphinidae</taxon>
        <taxon>Sagmatias</taxon>
    </lineage>
</organism>
<feature type="transmembrane region" description="Helical" evidence="20">
    <location>
        <begin position="77"/>
        <end position="98"/>
    </location>
</feature>
<feature type="transmembrane region" description="Helical" evidence="20">
    <location>
        <begin position="288"/>
        <end position="307"/>
    </location>
</feature>
<name>Q7Y861_SAGOS</name>
<dbReference type="CDD" id="cd00284">
    <property type="entry name" value="Cytochrome_b_N"/>
    <property type="match status" value="1"/>
</dbReference>
<evidence type="ECO:0000256" key="5">
    <source>
        <dbReference type="ARBA" id="ARBA00022448"/>
    </source>
</evidence>
<feature type="domain" description="Cytochrome b/b6 N-terminal region profile" evidence="21">
    <location>
        <begin position="1"/>
        <end position="209"/>
    </location>
</feature>
<keyword evidence="16 20" id="KW-0472">Membrane</keyword>
<dbReference type="EMBL" id="AY257137">
    <property type="protein sequence ID" value="AAP78871.1"/>
    <property type="molecule type" value="Genomic_DNA"/>
</dbReference>
<reference evidence="23" key="1">
    <citation type="journal article" date="2003" name="Mol. Ecol.">
        <title>The phylogeography of dusky dolphins (Lagenorhynchus obscurus): a critical examination of network methods and rooting procedures.</title>
        <authorList>
            <person name="Cassens I."/>
            <person name="Van Waerebeek K."/>
            <person name="Best P.B."/>
            <person name="Crespo E.A."/>
            <person name="Reyes J."/>
            <person name="Milinkovitch M.C."/>
        </authorList>
    </citation>
    <scope>NUCLEOTIDE SEQUENCE</scope>
</reference>
<evidence type="ECO:0000259" key="21">
    <source>
        <dbReference type="PROSITE" id="PS51002"/>
    </source>
</evidence>
<evidence type="ECO:0000256" key="20">
    <source>
        <dbReference type="RuleBase" id="RU362117"/>
    </source>
</evidence>
<dbReference type="AlphaFoldDB" id="Q7Y861"/>
<evidence type="ECO:0000256" key="12">
    <source>
        <dbReference type="ARBA" id="ARBA00022989"/>
    </source>
</evidence>
<dbReference type="SUPFAM" id="SSF81342">
    <property type="entry name" value="Transmembrane di-heme cytochromes"/>
    <property type="match status" value="1"/>
</dbReference>
<dbReference type="InterPro" id="IPR030689">
    <property type="entry name" value="Cytochrome_b"/>
</dbReference>
<dbReference type="EMBL" id="AY257140">
    <property type="protein sequence ID" value="AAP78874.1"/>
    <property type="molecule type" value="Genomic_DNA"/>
</dbReference>
<keyword evidence="15 20" id="KW-0496">Mitochondrion</keyword>
<evidence type="ECO:0000256" key="19">
    <source>
        <dbReference type="PIRSR" id="PIRSR038885-2"/>
    </source>
</evidence>
<evidence type="ECO:0000256" key="16">
    <source>
        <dbReference type="ARBA" id="ARBA00023136"/>
    </source>
</evidence>
<evidence type="ECO:0000256" key="2">
    <source>
        <dbReference type="ARBA" id="ARBA00004448"/>
    </source>
</evidence>
<dbReference type="InterPro" id="IPR027387">
    <property type="entry name" value="Cytb/b6-like_sf"/>
</dbReference>
<dbReference type="GO" id="GO:0046872">
    <property type="term" value="F:metal ion binding"/>
    <property type="evidence" value="ECO:0007669"/>
    <property type="project" value="UniProtKB-UniRule"/>
</dbReference>
<dbReference type="PIRSF" id="PIRSF038885">
    <property type="entry name" value="COB"/>
    <property type="match status" value="1"/>
</dbReference>
<feature type="transmembrane region" description="Helical" evidence="20">
    <location>
        <begin position="113"/>
        <end position="133"/>
    </location>
</feature>
<dbReference type="GO" id="GO:0008121">
    <property type="term" value="F:quinol-cytochrome-c reductase activity"/>
    <property type="evidence" value="ECO:0007669"/>
    <property type="project" value="InterPro"/>
</dbReference>
<evidence type="ECO:0000256" key="3">
    <source>
        <dbReference type="ARBA" id="ARBA00011088"/>
    </source>
</evidence>
<dbReference type="FunFam" id="1.20.810.10:FF:000002">
    <property type="entry name" value="Cytochrome b"/>
    <property type="match status" value="1"/>
</dbReference>
<dbReference type="InterPro" id="IPR005797">
    <property type="entry name" value="Cyt_b/b6_N"/>
</dbReference>
<feature type="transmembrane region" description="Helical" evidence="20">
    <location>
        <begin position="30"/>
        <end position="56"/>
    </location>
</feature>
<feature type="transmembrane region" description="Helical" evidence="20">
    <location>
        <begin position="346"/>
        <end position="372"/>
    </location>
</feature>
<dbReference type="PROSITE" id="PS51003">
    <property type="entry name" value="CYTB_CTER"/>
    <property type="match status" value="1"/>
</dbReference>
<evidence type="ECO:0000313" key="23">
    <source>
        <dbReference type="EMBL" id="AAP78865.1"/>
    </source>
</evidence>
<evidence type="ECO:0000256" key="15">
    <source>
        <dbReference type="ARBA" id="ARBA00023128"/>
    </source>
</evidence>
<evidence type="ECO:0000256" key="4">
    <source>
        <dbReference type="ARBA" id="ARBA00013531"/>
    </source>
</evidence>
<dbReference type="PROSITE" id="PS51002">
    <property type="entry name" value="CYTB_NTER"/>
    <property type="match status" value="1"/>
</dbReference>
<dbReference type="InterPro" id="IPR048260">
    <property type="entry name" value="Cytochrome_b_C_euk/bac"/>
</dbReference>
<feature type="binding site" evidence="18">
    <location>
        <position position="201"/>
    </location>
    <ligand>
        <name>a ubiquinone</name>
        <dbReference type="ChEBI" id="CHEBI:16389"/>
    </ligand>
</feature>
<dbReference type="GO" id="GO:0045275">
    <property type="term" value="C:respiratory chain complex III"/>
    <property type="evidence" value="ECO:0007669"/>
    <property type="project" value="InterPro"/>
</dbReference>
<dbReference type="EMBL" id="EF093052">
    <property type="protein sequence ID" value="ABK63414.1"/>
    <property type="molecule type" value="Genomic_DNA"/>
</dbReference>
<sequence length="379" mass="42764">MTNIRKTHPLMKILNDAFIDLPTPSNISSWWNFGSLLGLCLIMQILTGLFLAMHYTPDTSTAFSSVAHICRDVNYGWFIRYLHANGASMFFICLYAHIGRGLYYGSYMFQETWNIGVLLLLAVMATAFVGYVLPWGQMSFWGATVITNLLSAIPYIGTTLVEWIWGGFSVDKATLTRFFAFHFILPFIITALAAVHLLFLHETGSNNPTGIPSNMDMIPFHPYYTIKDILGALFLILALLALTLFTPDLLGDPDNYTPANPLSTPAHIKPEWYFLFAYAILRSIPNKLGGVLALLLSILILVFIPMLQTSKQRSMMFRPFSQLLFWTLIADLLTLTWIGGQPVEHPYIIVGQLASILYFFLILVLMPTVSLIENKLLKW</sequence>
<keyword evidence="8 20" id="KW-0812">Transmembrane</keyword>
<comment type="similarity">
    <text evidence="17 20">Belongs to the cytochrome b family.</text>
</comment>
<dbReference type="EMBL" id="EF093050">
    <property type="protein sequence ID" value="ABK63412.1"/>
    <property type="molecule type" value="Genomic_DNA"/>
</dbReference>